<evidence type="ECO:0000313" key="2">
    <source>
        <dbReference type="EMBL" id="PUA33550.1"/>
    </source>
</evidence>
<feature type="transmembrane region" description="Helical" evidence="1">
    <location>
        <begin position="108"/>
        <end position="137"/>
    </location>
</feature>
<name>A0A2R7Y7N8_9CREN</name>
<accession>A0A2R7Y7N8</accession>
<gene>
    <name evidence="2" type="ORF">B7O98_03800</name>
</gene>
<dbReference type="AlphaFoldDB" id="A0A2R7Y7N8"/>
<proteinExistence type="predicted"/>
<evidence type="ECO:0000256" key="1">
    <source>
        <dbReference type="SAM" id="Phobius"/>
    </source>
</evidence>
<protein>
    <submittedName>
        <fullName evidence="2">Uncharacterized protein</fullName>
    </submittedName>
</protein>
<dbReference type="EMBL" id="NBVN01000002">
    <property type="protein sequence ID" value="PUA33550.1"/>
    <property type="molecule type" value="Genomic_DNA"/>
</dbReference>
<keyword evidence="1" id="KW-0472">Membrane</keyword>
<sequence length="139" mass="15114">MGRFRLYYALLLLTVVALTSFNVVYAQEGEVTNITYEILKNPKVYIAIAIQFLLGLALGYVSFKILKYILALIAILALGSILSVWSISGTLETALSSVTTEFSKIWPYVMGALQVLGVLTVGPVAVGFILGIILALIRK</sequence>
<comment type="caution">
    <text evidence="2">The sequence shown here is derived from an EMBL/GenBank/DDBJ whole genome shotgun (WGS) entry which is preliminary data.</text>
</comment>
<reference evidence="2 3" key="1">
    <citation type="journal article" date="2018" name="Syst. Appl. Microbiol.">
        <title>A new symbiotic nanoarchaeote (Candidatus Nanoclepta minutus) and its host (Zestosphaera tikiterensis gen. nov., sp. nov.) from a New Zealand hot spring.</title>
        <authorList>
            <person name="St John E."/>
            <person name="Liu Y."/>
            <person name="Podar M."/>
            <person name="Stott M.B."/>
            <person name="Meneghin J."/>
            <person name="Chen Z."/>
            <person name="Lagutin K."/>
            <person name="Mitchell K."/>
            <person name="Reysenbach A.L."/>
        </authorList>
    </citation>
    <scope>NUCLEOTIDE SEQUENCE [LARGE SCALE GENOMIC DNA]</scope>
    <source>
        <strain evidence="2">NZ3</strain>
    </source>
</reference>
<feature type="transmembrane region" description="Helical" evidence="1">
    <location>
        <begin position="68"/>
        <end position="88"/>
    </location>
</feature>
<keyword evidence="1" id="KW-0812">Transmembrane</keyword>
<dbReference type="Proteomes" id="UP000244093">
    <property type="component" value="Unassembled WGS sequence"/>
</dbReference>
<feature type="transmembrane region" description="Helical" evidence="1">
    <location>
        <begin position="42"/>
        <end position="61"/>
    </location>
</feature>
<keyword evidence="1" id="KW-1133">Transmembrane helix</keyword>
<evidence type="ECO:0000313" key="3">
    <source>
        <dbReference type="Proteomes" id="UP000244093"/>
    </source>
</evidence>
<organism evidence="2 3">
    <name type="scientific">Zestosphaera tikiterensis</name>
    <dbReference type="NCBI Taxonomy" id="1973259"/>
    <lineage>
        <taxon>Archaea</taxon>
        <taxon>Thermoproteota</taxon>
        <taxon>Thermoprotei</taxon>
        <taxon>Desulfurococcales</taxon>
        <taxon>Desulfurococcaceae</taxon>
        <taxon>Zestosphaera</taxon>
    </lineage>
</organism>